<dbReference type="UniPathway" id="UPA00579">
    <property type="reaction ID" value="UER00640"/>
</dbReference>
<dbReference type="Pfam" id="PF14681">
    <property type="entry name" value="UPRTase"/>
    <property type="match status" value="1"/>
</dbReference>
<dbReference type="Pfam" id="PF00485">
    <property type="entry name" value="PRK"/>
    <property type="match status" value="1"/>
</dbReference>
<dbReference type="OrthoDB" id="10257085at2759"/>
<accession>E4X7A3</accession>
<dbReference type="EC" id="2.7.1.48" evidence="10"/>
<dbReference type="InterPro" id="IPR027417">
    <property type="entry name" value="P-loop_NTPase"/>
</dbReference>
<evidence type="ECO:0000259" key="11">
    <source>
        <dbReference type="Pfam" id="PF00485"/>
    </source>
</evidence>
<dbReference type="NCBIfam" id="NF004018">
    <property type="entry name" value="PRK05480.1"/>
    <property type="match status" value="1"/>
</dbReference>
<dbReference type="SUPFAM" id="SSF52540">
    <property type="entry name" value="P-loop containing nucleoside triphosphate hydrolases"/>
    <property type="match status" value="1"/>
</dbReference>
<dbReference type="Gene3D" id="3.40.50.300">
    <property type="entry name" value="P-loop containing nucleotide triphosphate hydrolases"/>
    <property type="match status" value="1"/>
</dbReference>
<dbReference type="InterPro" id="IPR029057">
    <property type="entry name" value="PRTase-like"/>
</dbReference>
<dbReference type="UniPathway" id="UPA00574">
    <property type="reaction ID" value="UER00637"/>
</dbReference>
<proteinExistence type="inferred from homology"/>
<dbReference type="FunFam" id="3.40.50.2020:FF:000010">
    <property type="entry name" value="Uridine-cytidine kinase"/>
    <property type="match status" value="1"/>
</dbReference>
<feature type="domain" description="Phosphoribulokinase/uridine kinase" evidence="11">
    <location>
        <begin position="82"/>
        <end position="255"/>
    </location>
</feature>
<gene>
    <name evidence="13" type="ORF">GSOID_T00003326001</name>
</gene>
<dbReference type="GO" id="GO:0044206">
    <property type="term" value="P:UMP salvage"/>
    <property type="evidence" value="ECO:0007669"/>
    <property type="project" value="UniProtKB-UniPathway"/>
</dbReference>
<dbReference type="NCBIfam" id="NF001097">
    <property type="entry name" value="PRK00129.1"/>
    <property type="match status" value="1"/>
</dbReference>
<organism evidence="13">
    <name type="scientific">Oikopleura dioica</name>
    <name type="common">Tunicate</name>
    <dbReference type="NCBI Taxonomy" id="34765"/>
    <lineage>
        <taxon>Eukaryota</taxon>
        <taxon>Metazoa</taxon>
        <taxon>Chordata</taxon>
        <taxon>Tunicata</taxon>
        <taxon>Appendicularia</taxon>
        <taxon>Copelata</taxon>
        <taxon>Oikopleuridae</taxon>
        <taxon>Oikopleura</taxon>
    </lineage>
</organism>
<dbReference type="PRINTS" id="PR00988">
    <property type="entry name" value="URIDINKINASE"/>
</dbReference>
<evidence type="ECO:0000256" key="9">
    <source>
        <dbReference type="ARBA" id="ARBA00048909"/>
    </source>
</evidence>
<dbReference type="AlphaFoldDB" id="E4X7A3"/>
<dbReference type="GO" id="GO:0044211">
    <property type="term" value="P:CTP salvage"/>
    <property type="evidence" value="ECO:0007669"/>
    <property type="project" value="UniProtKB-UniPathway"/>
</dbReference>
<dbReference type="Proteomes" id="UP000001307">
    <property type="component" value="Unassembled WGS sequence"/>
</dbReference>
<dbReference type="GO" id="GO:0043771">
    <property type="term" value="F:cytidine kinase activity"/>
    <property type="evidence" value="ECO:0007669"/>
    <property type="project" value="RHEA"/>
</dbReference>
<dbReference type="InterPro" id="IPR000836">
    <property type="entry name" value="PRTase_dom"/>
</dbReference>
<evidence type="ECO:0000256" key="2">
    <source>
        <dbReference type="ARBA" id="ARBA00004784"/>
    </source>
</evidence>
<keyword evidence="6 10" id="KW-0418">Kinase</keyword>
<evidence type="ECO:0000256" key="3">
    <source>
        <dbReference type="ARBA" id="ARBA00005408"/>
    </source>
</evidence>
<evidence type="ECO:0000313" key="13">
    <source>
        <dbReference type="EMBL" id="CBY07963.1"/>
    </source>
</evidence>
<comment type="pathway">
    <text evidence="2 10">Pyrimidine metabolism; CTP biosynthesis via salvage pathway; CTP from cytidine: step 1/3.</text>
</comment>
<evidence type="ECO:0000256" key="10">
    <source>
        <dbReference type="RuleBase" id="RU003825"/>
    </source>
</evidence>
<name>E4X7A3_OIKDI</name>
<dbReference type="PANTHER" id="PTHR10285">
    <property type="entry name" value="URIDINE KINASE"/>
    <property type="match status" value="1"/>
</dbReference>
<keyword evidence="5 10" id="KW-0547">Nucleotide-binding</keyword>
<dbReference type="EMBL" id="FN653027">
    <property type="protein sequence ID" value="CBY07963.1"/>
    <property type="molecule type" value="Genomic_DNA"/>
</dbReference>
<dbReference type="Gene3D" id="3.40.50.2020">
    <property type="match status" value="1"/>
</dbReference>
<evidence type="ECO:0000256" key="1">
    <source>
        <dbReference type="ARBA" id="ARBA00004690"/>
    </source>
</evidence>
<comment type="similarity">
    <text evidence="3 10">Belongs to the uridine kinase family.</text>
</comment>
<evidence type="ECO:0000313" key="14">
    <source>
        <dbReference type="Proteomes" id="UP000001307"/>
    </source>
</evidence>
<dbReference type="NCBIfam" id="TIGR00235">
    <property type="entry name" value="udk"/>
    <property type="match status" value="1"/>
</dbReference>
<protein>
    <recommendedName>
        <fullName evidence="10">Uridine-cytidine kinase</fullName>
        <ecNumber evidence="10">2.7.1.48</ecNumber>
    </recommendedName>
</protein>
<dbReference type="InterPro" id="IPR000764">
    <property type="entry name" value="Uridine_kinase-like"/>
</dbReference>
<feature type="domain" description="Phosphoribosyltransferase" evidence="12">
    <location>
        <begin position="324"/>
        <end position="527"/>
    </location>
</feature>
<comment type="catalytic activity">
    <reaction evidence="9 10">
        <text>uridine + ATP = UMP + ADP + H(+)</text>
        <dbReference type="Rhea" id="RHEA:16825"/>
        <dbReference type="ChEBI" id="CHEBI:15378"/>
        <dbReference type="ChEBI" id="CHEBI:16704"/>
        <dbReference type="ChEBI" id="CHEBI:30616"/>
        <dbReference type="ChEBI" id="CHEBI:57865"/>
        <dbReference type="ChEBI" id="CHEBI:456216"/>
        <dbReference type="EC" id="2.7.1.48"/>
    </reaction>
</comment>
<reference evidence="13" key="1">
    <citation type="journal article" date="2010" name="Science">
        <title>Plasticity of animal genome architecture unmasked by rapid evolution of a pelagic tunicate.</title>
        <authorList>
            <person name="Denoeud F."/>
            <person name="Henriet S."/>
            <person name="Mungpakdee S."/>
            <person name="Aury J.M."/>
            <person name="Da Silva C."/>
            <person name="Brinkmann H."/>
            <person name="Mikhaleva J."/>
            <person name="Olsen L.C."/>
            <person name="Jubin C."/>
            <person name="Canestro C."/>
            <person name="Bouquet J.M."/>
            <person name="Danks G."/>
            <person name="Poulain J."/>
            <person name="Campsteijn C."/>
            <person name="Adamski M."/>
            <person name="Cross I."/>
            <person name="Yadetie F."/>
            <person name="Muffato M."/>
            <person name="Louis A."/>
            <person name="Butcher S."/>
            <person name="Tsagkogeorga G."/>
            <person name="Konrad A."/>
            <person name="Singh S."/>
            <person name="Jensen M.F."/>
            <person name="Cong E.H."/>
            <person name="Eikeseth-Otteraa H."/>
            <person name="Noel B."/>
            <person name="Anthouard V."/>
            <person name="Porcel B.M."/>
            <person name="Kachouri-Lafond R."/>
            <person name="Nishino A."/>
            <person name="Ugolini M."/>
            <person name="Chourrout P."/>
            <person name="Nishida H."/>
            <person name="Aasland R."/>
            <person name="Huzurbazar S."/>
            <person name="Westhof E."/>
            <person name="Delsuc F."/>
            <person name="Lehrach H."/>
            <person name="Reinhardt R."/>
            <person name="Weissenbach J."/>
            <person name="Roy S.W."/>
            <person name="Artiguenave F."/>
            <person name="Postlethwait J.H."/>
            <person name="Manak J.R."/>
            <person name="Thompson E.M."/>
            <person name="Jaillon O."/>
            <person name="Du Pasquier L."/>
            <person name="Boudinot P."/>
            <person name="Liberles D.A."/>
            <person name="Volff J.N."/>
            <person name="Philippe H."/>
            <person name="Lenhard B."/>
            <person name="Roest Crollius H."/>
            <person name="Wincker P."/>
            <person name="Chourrout D."/>
        </authorList>
    </citation>
    <scope>NUCLEOTIDE SEQUENCE [LARGE SCALE GENOMIC DNA]</scope>
</reference>
<dbReference type="FunFam" id="3.40.50.300:FF:000339">
    <property type="entry name" value="Uridine kinase"/>
    <property type="match status" value="1"/>
</dbReference>
<dbReference type="GO" id="GO:0005524">
    <property type="term" value="F:ATP binding"/>
    <property type="evidence" value="ECO:0007669"/>
    <property type="project" value="UniProtKB-KW"/>
</dbReference>
<comment type="catalytic activity">
    <reaction evidence="8 10">
        <text>cytidine + ATP = CMP + ADP + H(+)</text>
        <dbReference type="Rhea" id="RHEA:24674"/>
        <dbReference type="ChEBI" id="CHEBI:15378"/>
        <dbReference type="ChEBI" id="CHEBI:17562"/>
        <dbReference type="ChEBI" id="CHEBI:30616"/>
        <dbReference type="ChEBI" id="CHEBI:60377"/>
        <dbReference type="ChEBI" id="CHEBI:456216"/>
        <dbReference type="EC" id="2.7.1.48"/>
    </reaction>
</comment>
<comment type="pathway">
    <text evidence="1 10">Pyrimidine metabolism; UMP biosynthesis via salvage pathway; UMP from uridine: step 1/1.</text>
</comment>
<dbReference type="GO" id="GO:0004849">
    <property type="term" value="F:uridine kinase activity"/>
    <property type="evidence" value="ECO:0007669"/>
    <property type="project" value="UniProtKB-EC"/>
</dbReference>
<sequence>MTVDREILIRPRLHSKEQEEEIITSVRGGKPNRVRNARRRHLSTGDSEPIIRNKSDSSKTIYTAGRPPWYKSDGADGPSPLVIGICGGSASGKTSVAKNVIEGIDVPWVVLLAMDSFYKGITSEKDKELALTGDYNFDHPDAFDWDAMVEILQKLKEGKNVEVPIYDFNTHSRCAETKTVYGATIIIFEGIMTFHAEKLRELMDLKIFVDTESDIRLARRLMRDISQRGRQINDVLNQYNRFVKPAYEKYIAPTYDLFFYRLFTELRILHADIVVPKGGSNRVAIDLIVKHIRRELENRKYRVIRKTSIPRNCSDPASLHLLPQTRQSMGIQTIIRDKKTPRNEFIFYSERLMRLVFEYALGFLPHEAHTVSTPQGLQYDGVRFSGNGLCGVSILRAGETMEKALMKVTKDIRLGKILIQNNPDTKNPELYFLRLPRGIANDHCVLMDASIATGAAAMMAIRVLLDHDVREDNILLVSLLMAAPGVHAIAYAYPKVKIITAAVDQTVSKDFHILPGLGNFGDRYFGTDASETMTGIKEECFSTETDASETMFGIKEENFSSE</sequence>
<dbReference type="FunCoup" id="E4X7A3">
    <property type="interactions" value="185"/>
</dbReference>
<evidence type="ECO:0000256" key="6">
    <source>
        <dbReference type="ARBA" id="ARBA00022777"/>
    </source>
</evidence>
<keyword evidence="14" id="KW-1185">Reference proteome</keyword>
<dbReference type="CDD" id="cd06223">
    <property type="entry name" value="PRTases_typeI"/>
    <property type="match status" value="1"/>
</dbReference>
<dbReference type="CDD" id="cd02023">
    <property type="entry name" value="UMPK"/>
    <property type="match status" value="1"/>
</dbReference>
<evidence type="ECO:0000256" key="4">
    <source>
        <dbReference type="ARBA" id="ARBA00022679"/>
    </source>
</evidence>
<keyword evidence="4 10" id="KW-0808">Transferase</keyword>
<evidence type="ECO:0000256" key="5">
    <source>
        <dbReference type="ARBA" id="ARBA00022741"/>
    </source>
</evidence>
<evidence type="ECO:0000259" key="12">
    <source>
        <dbReference type="Pfam" id="PF14681"/>
    </source>
</evidence>
<keyword evidence="7 10" id="KW-0067">ATP-binding</keyword>
<dbReference type="InParanoid" id="E4X7A3"/>
<dbReference type="InterPro" id="IPR006083">
    <property type="entry name" value="PRK/URK"/>
</dbReference>
<evidence type="ECO:0000256" key="7">
    <source>
        <dbReference type="ARBA" id="ARBA00022840"/>
    </source>
</evidence>
<evidence type="ECO:0000256" key="8">
    <source>
        <dbReference type="ARBA" id="ARBA00047436"/>
    </source>
</evidence>
<dbReference type="SUPFAM" id="SSF53271">
    <property type="entry name" value="PRTase-like"/>
    <property type="match status" value="1"/>
</dbReference>